<gene>
    <name evidence="1" type="ORF">FAGAP_8593</name>
</gene>
<dbReference type="Proteomes" id="UP000737391">
    <property type="component" value="Unassembled WGS sequence"/>
</dbReference>
<evidence type="ECO:0000313" key="2">
    <source>
        <dbReference type="Proteomes" id="UP000737391"/>
    </source>
</evidence>
<organism evidence="1 2">
    <name type="scientific">Fusarium agapanthi</name>
    <dbReference type="NCBI Taxonomy" id="1803897"/>
    <lineage>
        <taxon>Eukaryota</taxon>
        <taxon>Fungi</taxon>
        <taxon>Dikarya</taxon>
        <taxon>Ascomycota</taxon>
        <taxon>Pezizomycotina</taxon>
        <taxon>Sordariomycetes</taxon>
        <taxon>Hypocreomycetidae</taxon>
        <taxon>Hypocreales</taxon>
        <taxon>Nectriaceae</taxon>
        <taxon>Fusarium</taxon>
        <taxon>Fusarium fujikuroi species complex</taxon>
    </lineage>
</organism>
<comment type="caution">
    <text evidence="1">The sequence shown here is derived from an EMBL/GenBank/DDBJ whole genome shotgun (WGS) entry which is preliminary data.</text>
</comment>
<dbReference type="AlphaFoldDB" id="A0A9P5B4R3"/>
<name>A0A9P5B4R3_9HYPO</name>
<reference evidence="1" key="1">
    <citation type="submission" date="2020-01" db="EMBL/GenBank/DDBJ databases">
        <title>Identification and distribution of gene clusters putatively required for synthesis of sphingolipid metabolism inhibitors in phylogenetically diverse species of the filamentous fungus Fusarium.</title>
        <authorList>
            <person name="Kim H.-S."/>
            <person name="Busman M."/>
            <person name="Brown D.W."/>
            <person name="Divon H."/>
            <person name="Uhlig S."/>
            <person name="Proctor R.H."/>
        </authorList>
    </citation>
    <scope>NUCLEOTIDE SEQUENCE</scope>
    <source>
        <strain evidence="1">NRRL 31653</strain>
    </source>
</reference>
<sequence length="363" mass="41281">MSQTLEESMQQLKKQLIQNQLDSLYISIANLVESIGSVPADIISRSCLAIMKSLSSLAYGCVMESIGRYDESELQHRCEEIRALTCPFSDDDKDDSKNDLKAMRTFHNPHLKDQLRNEPPDVKANSLLEILEERYVMTVELCLTPYEYSDVFVEQARFIRASLVEELKYHWQSPSAISSEGDDVLFATLPLLAQPLNAHYERWIKKQVADHERYLRLPVNDDVVLVTLHTYKSCRNLEIPSPQGLTLHALSSLGPGEQWQVQEVEISSGPSSYGPRTTIETITMTRAELQAYYEGAEYLKKEVPATHPSLGILDLDFDKEIPQEYGIVIAWRFVGGEAWMDRYGHLIPQDSFLCAGLLYRSSQ</sequence>
<protein>
    <submittedName>
        <fullName evidence="1">Uncharacterized protein</fullName>
    </submittedName>
</protein>
<evidence type="ECO:0000313" key="1">
    <source>
        <dbReference type="EMBL" id="KAF4495264.1"/>
    </source>
</evidence>
<dbReference type="EMBL" id="LUFC02000669">
    <property type="protein sequence ID" value="KAF4495264.1"/>
    <property type="molecule type" value="Genomic_DNA"/>
</dbReference>
<dbReference type="OrthoDB" id="5050957at2759"/>
<proteinExistence type="predicted"/>
<accession>A0A9P5B4R3</accession>
<keyword evidence="2" id="KW-1185">Reference proteome</keyword>